<evidence type="ECO:0000313" key="1">
    <source>
        <dbReference type="EMBL" id="UOG73748.1"/>
    </source>
</evidence>
<dbReference type="RefSeq" id="WP_243796631.1">
    <property type="nucleotide sequence ID" value="NZ_CP094669.1"/>
</dbReference>
<dbReference type="PROSITE" id="PS51257">
    <property type="entry name" value="PROKAR_LIPOPROTEIN"/>
    <property type="match status" value="1"/>
</dbReference>
<dbReference type="Proteomes" id="UP000831113">
    <property type="component" value="Chromosome"/>
</dbReference>
<accession>A0ABY4D1B0</accession>
<evidence type="ECO:0008006" key="3">
    <source>
        <dbReference type="Google" id="ProtNLM"/>
    </source>
</evidence>
<organism evidence="1 2">
    <name type="scientific">Hymenobacter tibetensis</name>
    <dbReference type="NCBI Taxonomy" id="497967"/>
    <lineage>
        <taxon>Bacteria</taxon>
        <taxon>Pseudomonadati</taxon>
        <taxon>Bacteroidota</taxon>
        <taxon>Cytophagia</taxon>
        <taxon>Cytophagales</taxon>
        <taxon>Hymenobacteraceae</taxon>
        <taxon>Hymenobacter</taxon>
    </lineage>
</organism>
<name>A0ABY4D1B0_9BACT</name>
<dbReference type="Gene3D" id="2.60.120.260">
    <property type="entry name" value="Galactose-binding domain-like"/>
    <property type="match status" value="1"/>
</dbReference>
<proteinExistence type="predicted"/>
<gene>
    <name evidence="1" type="ORF">MTX78_16680</name>
</gene>
<protein>
    <recommendedName>
        <fullName evidence="3">CBM-cenC domain-containing protein</fullName>
    </recommendedName>
</protein>
<dbReference type="InterPro" id="IPR008979">
    <property type="entry name" value="Galactose-bd-like_sf"/>
</dbReference>
<dbReference type="SUPFAM" id="SSF49785">
    <property type="entry name" value="Galactose-binding domain-like"/>
    <property type="match status" value="1"/>
</dbReference>
<keyword evidence="2" id="KW-1185">Reference proteome</keyword>
<sequence>MKSYLLLAATLVVAGGCSPREGRSDVGEYLVMQTDFEAPTRALPDSIVHSLTSNQAHSGTAALLLDWSHKSSGTYSVPLGSLFRTRPRKLHFSTWAWVKQYEDDATVTIAVSAPNDANSIVAQKTLYLADNGPYEQWKEVAVDFDLPSTISQASHLMIYARHNAATEPVYIDDWRIFEIR</sequence>
<dbReference type="EMBL" id="CP094669">
    <property type="protein sequence ID" value="UOG73748.1"/>
    <property type="molecule type" value="Genomic_DNA"/>
</dbReference>
<evidence type="ECO:0000313" key="2">
    <source>
        <dbReference type="Proteomes" id="UP000831113"/>
    </source>
</evidence>
<reference evidence="1 2" key="1">
    <citation type="submission" date="2022-03" db="EMBL/GenBank/DDBJ databases">
        <title>Hymenobactersp. isolated from the air.</title>
        <authorList>
            <person name="Won M."/>
            <person name="Kwon S.-W."/>
        </authorList>
    </citation>
    <scope>NUCLEOTIDE SEQUENCE [LARGE SCALE GENOMIC DNA]</scope>
    <source>
        <strain evidence="1 2">KACC 21982</strain>
    </source>
</reference>